<proteinExistence type="predicted"/>
<feature type="compositionally biased region" description="Basic residues" evidence="1">
    <location>
        <begin position="1"/>
        <end position="11"/>
    </location>
</feature>
<keyword evidence="3" id="KW-1185">Reference proteome</keyword>
<dbReference type="GeneID" id="67015962"/>
<accession>A0A8J2I2G9</accession>
<dbReference type="Proteomes" id="UP000676310">
    <property type="component" value="Unassembled WGS sequence"/>
</dbReference>
<feature type="compositionally biased region" description="Polar residues" evidence="1">
    <location>
        <begin position="12"/>
        <end position="29"/>
    </location>
</feature>
<protein>
    <submittedName>
        <fullName evidence="2">Uncharacterized protein</fullName>
    </submittedName>
</protein>
<feature type="region of interest" description="Disordered" evidence="1">
    <location>
        <begin position="1"/>
        <end position="45"/>
    </location>
</feature>
<evidence type="ECO:0000256" key="1">
    <source>
        <dbReference type="SAM" id="MobiDB-lite"/>
    </source>
</evidence>
<dbReference type="EMBL" id="CAJRGZ010000017">
    <property type="protein sequence ID" value="CAG5156512.1"/>
    <property type="molecule type" value="Genomic_DNA"/>
</dbReference>
<dbReference type="AlphaFoldDB" id="A0A8J2I2G9"/>
<gene>
    <name evidence="2" type="ORF">ALTATR162_LOCUS4309</name>
</gene>
<feature type="compositionally biased region" description="Low complexity" evidence="1">
    <location>
        <begin position="297"/>
        <end position="313"/>
    </location>
</feature>
<name>A0A8J2I2G9_9PLEO</name>
<evidence type="ECO:0000313" key="3">
    <source>
        <dbReference type="Proteomes" id="UP000676310"/>
    </source>
</evidence>
<sequence length="343" mass="39304">MESKKKKKRGRSPSNDNNPQTKARKSNNPPEAETQKLSKWPRGLGGPKGMKLKQLQYHKFEKDVVIYHYCASFITVTDFRSLLNRQQHGYVNYLLGPDPLSSTPTPPGDEPPPGCLEIGYLPSVFHIGEWLCFNTDIKSTILDQLDINTSTQQMLFERVGDLPRPPPPEKKWSRTVAYTEHKDWFESLREAGRRPFRLGVTWRTWGTELMIDGMRKRDEQVRLKERREIMRDVAATDAESDGYSDVEEEEDERGEEEEQDTEYAYQRKAESPGTTGRHMPLVYHDPSSYQAVVPQKSSRSNHSRSSSNASMLSDRIINTPRTQPPSSTTLKSKEQLLLEGGYV</sequence>
<feature type="compositionally biased region" description="Acidic residues" evidence="1">
    <location>
        <begin position="238"/>
        <end position="261"/>
    </location>
</feature>
<dbReference type="OrthoDB" id="3762348at2759"/>
<evidence type="ECO:0000313" key="2">
    <source>
        <dbReference type="EMBL" id="CAG5156512.1"/>
    </source>
</evidence>
<comment type="caution">
    <text evidence="2">The sequence shown here is derived from an EMBL/GenBank/DDBJ whole genome shotgun (WGS) entry which is preliminary data.</text>
</comment>
<dbReference type="RefSeq" id="XP_043167855.1">
    <property type="nucleotide sequence ID" value="XM_043311920.1"/>
</dbReference>
<reference evidence="2" key="1">
    <citation type="submission" date="2021-05" db="EMBL/GenBank/DDBJ databases">
        <authorList>
            <person name="Stam R."/>
        </authorList>
    </citation>
    <scope>NUCLEOTIDE SEQUENCE</scope>
    <source>
        <strain evidence="2">CS162</strain>
    </source>
</reference>
<feature type="region of interest" description="Disordered" evidence="1">
    <location>
        <begin position="232"/>
        <end position="343"/>
    </location>
</feature>
<organism evidence="2 3">
    <name type="scientific">Alternaria atra</name>
    <dbReference type="NCBI Taxonomy" id="119953"/>
    <lineage>
        <taxon>Eukaryota</taxon>
        <taxon>Fungi</taxon>
        <taxon>Dikarya</taxon>
        <taxon>Ascomycota</taxon>
        <taxon>Pezizomycotina</taxon>
        <taxon>Dothideomycetes</taxon>
        <taxon>Pleosporomycetidae</taxon>
        <taxon>Pleosporales</taxon>
        <taxon>Pleosporineae</taxon>
        <taxon>Pleosporaceae</taxon>
        <taxon>Alternaria</taxon>
        <taxon>Alternaria sect. Ulocladioides</taxon>
    </lineage>
</organism>
<feature type="compositionally biased region" description="Polar residues" evidence="1">
    <location>
        <begin position="319"/>
        <end position="330"/>
    </location>
</feature>